<keyword evidence="3" id="KW-0677">Repeat</keyword>
<keyword evidence="11" id="KW-1185">Reference proteome</keyword>
<feature type="compositionally biased region" description="Low complexity" evidence="6">
    <location>
        <begin position="1068"/>
        <end position="1087"/>
    </location>
</feature>
<reference evidence="10" key="1">
    <citation type="submission" date="2022-10" db="EMBL/GenBank/DDBJ databases">
        <title>Novel sulphate-reducing endosymbionts in the free-living metamonad Anaeramoeba.</title>
        <authorList>
            <person name="Jerlstrom-Hultqvist J."/>
            <person name="Cepicka I."/>
            <person name="Gallot-Lavallee L."/>
            <person name="Salas-Leiva D."/>
            <person name="Curtis B.A."/>
            <person name="Zahonova K."/>
            <person name="Pipaliya S."/>
            <person name="Dacks J."/>
            <person name="Roger A.J."/>
        </authorList>
    </citation>
    <scope>NUCLEOTIDE SEQUENCE</scope>
    <source>
        <strain evidence="10">BMAN</strain>
    </source>
</reference>
<evidence type="ECO:0000256" key="7">
    <source>
        <dbReference type="SAM" id="Phobius"/>
    </source>
</evidence>
<feature type="signal peptide" evidence="8">
    <location>
        <begin position="1"/>
        <end position="17"/>
    </location>
</feature>
<dbReference type="GO" id="GO:0005261">
    <property type="term" value="F:monoatomic cation channel activity"/>
    <property type="evidence" value="ECO:0007669"/>
    <property type="project" value="TreeGrafter"/>
</dbReference>
<comment type="subcellular location">
    <subcellularLocation>
        <location evidence="1">Membrane</location>
    </subcellularLocation>
</comment>
<evidence type="ECO:0000256" key="3">
    <source>
        <dbReference type="ARBA" id="ARBA00022737"/>
    </source>
</evidence>
<dbReference type="AlphaFoldDB" id="A0A9Q0LR58"/>
<dbReference type="Pfam" id="PF01825">
    <property type="entry name" value="GPS"/>
    <property type="match status" value="1"/>
</dbReference>
<dbReference type="InterPro" id="IPR002859">
    <property type="entry name" value="PKD/REJ-like"/>
</dbReference>
<dbReference type="SMART" id="SM00303">
    <property type="entry name" value="GPS"/>
    <property type="match status" value="1"/>
</dbReference>
<evidence type="ECO:0000256" key="1">
    <source>
        <dbReference type="ARBA" id="ARBA00004370"/>
    </source>
</evidence>
<gene>
    <name evidence="10" type="ORF">M0811_06045</name>
</gene>
<dbReference type="Gene3D" id="2.60.40.10">
    <property type="entry name" value="Immunoglobulins"/>
    <property type="match status" value="1"/>
</dbReference>
<feature type="transmembrane region" description="Helical" evidence="7">
    <location>
        <begin position="997"/>
        <end position="1019"/>
    </location>
</feature>
<evidence type="ECO:0000259" key="9">
    <source>
        <dbReference type="Pfam" id="PF02010"/>
    </source>
</evidence>
<dbReference type="Gene3D" id="2.60.220.50">
    <property type="match status" value="1"/>
</dbReference>
<evidence type="ECO:0000313" key="10">
    <source>
        <dbReference type="EMBL" id="KAJ5077522.1"/>
    </source>
</evidence>
<keyword evidence="4 7" id="KW-1133">Transmembrane helix</keyword>
<dbReference type="OrthoDB" id="10068766at2759"/>
<dbReference type="GO" id="GO:0005886">
    <property type="term" value="C:plasma membrane"/>
    <property type="evidence" value="ECO:0007669"/>
    <property type="project" value="TreeGrafter"/>
</dbReference>
<name>A0A9Q0LR58_ANAIG</name>
<dbReference type="PANTHER" id="PTHR46730:SF1">
    <property type="entry name" value="PLAT DOMAIN-CONTAINING PROTEIN"/>
    <property type="match status" value="1"/>
</dbReference>
<accession>A0A9Q0LR58</accession>
<dbReference type="SUPFAM" id="SSF49299">
    <property type="entry name" value="PKD domain"/>
    <property type="match status" value="1"/>
</dbReference>
<comment type="caution">
    <text evidence="10">The sequence shown here is derived from an EMBL/GenBank/DDBJ whole genome shotgun (WGS) entry which is preliminary data.</text>
</comment>
<organism evidence="10 11">
    <name type="scientific">Anaeramoeba ignava</name>
    <name type="common">Anaerobic marine amoeba</name>
    <dbReference type="NCBI Taxonomy" id="1746090"/>
    <lineage>
        <taxon>Eukaryota</taxon>
        <taxon>Metamonada</taxon>
        <taxon>Anaeramoebidae</taxon>
        <taxon>Anaeramoeba</taxon>
    </lineage>
</organism>
<dbReference type="InterPro" id="IPR035986">
    <property type="entry name" value="PKD_dom_sf"/>
</dbReference>
<dbReference type="GO" id="GO:0006816">
    <property type="term" value="P:calcium ion transport"/>
    <property type="evidence" value="ECO:0007669"/>
    <property type="project" value="TreeGrafter"/>
</dbReference>
<evidence type="ECO:0000256" key="4">
    <source>
        <dbReference type="ARBA" id="ARBA00022989"/>
    </source>
</evidence>
<dbReference type="InterPro" id="IPR000203">
    <property type="entry name" value="GPS"/>
</dbReference>
<evidence type="ECO:0000256" key="8">
    <source>
        <dbReference type="SAM" id="SignalP"/>
    </source>
</evidence>
<feature type="region of interest" description="Disordered" evidence="6">
    <location>
        <begin position="1065"/>
        <end position="1087"/>
    </location>
</feature>
<dbReference type="Proteomes" id="UP001149090">
    <property type="component" value="Unassembled WGS sequence"/>
</dbReference>
<dbReference type="OMA" id="ICENWVA"/>
<keyword evidence="10" id="KW-0675">Receptor</keyword>
<keyword evidence="8" id="KW-0732">Signal</keyword>
<protein>
    <submittedName>
        <fullName evidence="10">Adhesion g-protein coupled receptor</fullName>
    </submittedName>
</protein>
<dbReference type="EMBL" id="JAPDFW010000058">
    <property type="protein sequence ID" value="KAJ5077522.1"/>
    <property type="molecule type" value="Genomic_DNA"/>
</dbReference>
<dbReference type="InterPro" id="IPR013783">
    <property type="entry name" value="Ig-like_fold"/>
</dbReference>
<feature type="chain" id="PRO_5040381885" evidence="8">
    <location>
        <begin position="18"/>
        <end position="1101"/>
    </location>
</feature>
<dbReference type="Pfam" id="PF02010">
    <property type="entry name" value="REJ"/>
    <property type="match status" value="1"/>
</dbReference>
<evidence type="ECO:0000256" key="6">
    <source>
        <dbReference type="SAM" id="MobiDB-lite"/>
    </source>
</evidence>
<dbReference type="PANTHER" id="PTHR46730">
    <property type="entry name" value="POLYCYSTIN-1"/>
    <property type="match status" value="1"/>
</dbReference>
<keyword evidence="5 7" id="KW-0472">Membrane</keyword>
<evidence type="ECO:0000313" key="11">
    <source>
        <dbReference type="Proteomes" id="UP001149090"/>
    </source>
</evidence>
<proteinExistence type="predicted"/>
<keyword evidence="2 7" id="KW-0812">Transmembrane</keyword>
<evidence type="ECO:0000256" key="2">
    <source>
        <dbReference type="ARBA" id="ARBA00022692"/>
    </source>
</evidence>
<dbReference type="InterPro" id="IPR046338">
    <property type="entry name" value="GAIN_dom_sf"/>
</dbReference>
<evidence type="ECO:0000256" key="5">
    <source>
        <dbReference type="ARBA" id="ARBA00023136"/>
    </source>
</evidence>
<feature type="domain" description="PKD/REJ-like" evidence="9">
    <location>
        <begin position="303"/>
        <end position="684"/>
    </location>
</feature>
<sequence>MLRVILLLSVLITLGFSTDCPTCLSLEYGGQGWCCNDTIQVCVNGTYLGPTTDTCDYWFYNECPDFTVDSLKFTDDGKLMVIFSGETNKYNSTDCSDFIQEPDLYRGGYGFNLGTSSVCTWKDAKTLEVELGYDSDFTVGTAIGFTTNIRLTTYTWLNLSGKSFTIEAADNPEQAVPVFWAETLGNTCENLYLDATGSTGAVGRKFKNVVWSLSSDCSSTANIDTILDIASSQGDLLVDIPYSELETDCYYNFTLELANFIMENNQSTGFSLNIPSTPAISVGIAGSLRVKRGDTLILQAIVSNCGNSGSYSYQWTMAGVDISGVDTFPELRFNTTGLNLASYDVTVQVSGSTTSTVTVFIEDPVPIAVMTPQFVTIHASDSLTIDGSDSSDPAGMPMTYKWTCEDDQGNPCQLMTLTNSYLTLPANLLSLGRYYISLVVTTNDSRESLTVFGFVQVVDDSQANGIIKMMSYPADASNTLTLMARFDGQFISDIENHFTLTWVSVDGKYDFSGNGVTKTEGGIVFPANTFNASETYEFRLDFSTTSSGYDIMGSIPIKFTTAPPAVGGICSGAPASGDSFSTNFTFICENWVAPMGQELNYIFYIKDGEKMIPLSNLLTQSSFRTFVPPGVEKVYAGILTADSMVEVEINANSTETQASPDDFILDFIDNDMSVSITNSDFGAARMKLLLAVGFADQYELNETVYEKLLDNYNKTVSGIIDVTCKEEMRALAYILNKLLKNTTTLTATAKTTAIDAANYLQELGNEMKDEIDMGLFDTLQQILAIVQEFDTSSIIQSLSGFLQSMAKISGNSAQIFSSTTYQSSNTSITTYATSFTTYSGITLMNQLEISTSLFPAIAYKLGSCDTFMISIVDFGINPFAAESSLQLYTGVKQVTFWDCNGNAMDFKDLNNVFGIYIPKKGEFNSSEYQYNCMSWEESSSMWSSDGCFLTDPGNANVLCSCNHMSNFAANNSVKTIINGTSPQPPATDSGSSTNAGAIAGGIIGGLAGAALIVGGVFYIKRRKSNEDVKVEDILPSTKTNIKWRKGQTDYQMKHLSMSSIYGSRSSLAPNKTAQTTTQQAKPQKTANSRYYDDNIIDDLDI</sequence>